<keyword evidence="1" id="KW-0472">Membrane</keyword>
<proteinExistence type="predicted"/>
<feature type="transmembrane region" description="Helical" evidence="1">
    <location>
        <begin position="71"/>
        <end position="89"/>
    </location>
</feature>
<feature type="transmembrane region" description="Helical" evidence="1">
    <location>
        <begin position="150"/>
        <end position="169"/>
    </location>
</feature>
<reference evidence="2 3" key="1">
    <citation type="submission" date="2019-02" db="EMBL/GenBank/DDBJ databases">
        <title>Arundinibacter roseus gen. nov., sp. nov., a new member of the family Cytophagaceae.</title>
        <authorList>
            <person name="Szuroczki S."/>
            <person name="Khayer B."/>
            <person name="Sproer C."/>
            <person name="Toumi M."/>
            <person name="Szabo A."/>
            <person name="Felfoldi T."/>
            <person name="Schumann P."/>
            <person name="Toth E."/>
        </authorList>
    </citation>
    <scope>NUCLEOTIDE SEQUENCE [LARGE SCALE GENOMIC DNA]</scope>
    <source>
        <strain evidence="2 3">DMA-k-7a</strain>
    </source>
</reference>
<dbReference type="Pfam" id="PF13795">
    <property type="entry name" value="HupE_UreJ_2"/>
    <property type="match status" value="1"/>
</dbReference>
<accession>A0A4R4KDK9</accession>
<gene>
    <name evidence="2" type="ORF">EZE20_09690</name>
</gene>
<dbReference type="OrthoDB" id="9808870at2"/>
<keyword evidence="1" id="KW-0812">Transmembrane</keyword>
<keyword evidence="3" id="KW-1185">Reference proteome</keyword>
<evidence type="ECO:0000313" key="2">
    <source>
        <dbReference type="EMBL" id="TDB66024.1"/>
    </source>
</evidence>
<organism evidence="2 3">
    <name type="scientific">Arundinibacter roseus</name>
    <dbReference type="NCBI Taxonomy" id="2070510"/>
    <lineage>
        <taxon>Bacteria</taxon>
        <taxon>Pseudomonadati</taxon>
        <taxon>Bacteroidota</taxon>
        <taxon>Cytophagia</taxon>
        <taxon>Cytophagales</taxon>
        <taxon>Spirosomataceae</taxon>
        <taxon>Arundinibacter</taxon>
    </lineage>
</organism>
<dbReference type="AlphaFoldDB" id="A0A4R4KDK9"/>
<feature type="transmembrane region" description="Helical" evidence="1">
    <location>
        <begin position="43"/>
        <end position="65"/>
    </location>
</feature>
<feature type="transmembrane region" description="Helical" evidence="1">
    <location>
        <begin position="20"/>
        <end position="36"/>
    </location>
</feature>
<dbReference type="EMBL" id="SMJU01000005">
    <property type="protein sequence ID" value="TDB66024.1"/>
    <property type="molecule type" value="Genomic_DNA"/>
</dbReference>
<comment type="caution">
    <text evidence="2">The sequence shown here is derived from an EMBL/GenBank/DDBJ whole genome shotgun (WGS) entry which is preliminary data.</text>
</comment>
<protein>
    <submittedName>
        <fullName evidence="2">HupE/UreJ family protein</fullName>
    </submittedName>
</protein>
<name>A0A4R4KDK9_9BACT</name>
<sequence length="210" mass="23427">MTEFQAYLQLGFEHITDPNGYDHILFVIALCAIYTLRDWKKVLILVTAFTLGHSVTLALATLRVVSFRPDVIELLIPITILITAVVNMFHRIPKTTLVTQEKSSPLRYPLALGFGLIHGLGFSTYLQSLLGEESSIFEPLLAFNLGLELGQILIVLIVLILAFGLIELARIPKRTWNYILSGIIAGMALSLILNNELFQSMLATLFSRNN</sequence>
<feature type="transmembrane region" description="Helical" evidence="1">
    <location>
        <begin position="110"/>
        <end position="130"/>
    </location>
</feature>
<keyword evidence="1" id="KW-1133">Transmembrane helix</keyword>
<dbReference type="RefSeq" id="WP_132116976.1">
    <property type="nucleotide sequence ID" value="NZ_SMJU01000005.1"/>
</dbReference>
<dbReference type="Proteomes" id="UP000295706">
    <property type="component" value="Unassembled WGS sequence"/>
</dbReference>
<dbReference type="InterPro" id="IPR032809">
    <property type="entry name" value="Put_HupE_UreJ"/>
</dbReference>
<evidence type="ECO:0000313" key="3">
    <source>
        <dbReference type="Proteomes" id="UP000295706"/>
    </source>
</evidence>
<evidence type="ECO:0000256" key="1">
    <source>
        <dbReference type="SAM" id="Phobius"/>
    </source>
</evidence>
<feature type="transmembrane region" description="Helical" evidence="1">
    <location>
        <begin position="176"/>
        <end position="193"/>
    </location>
</feature>